<dbReference type="SMART" id="SM00326">
    <property type="entry name" value="SH3"/>
    <property type="match status" value="1"/>
</dbReference>
<dbReference type="PANTHER" id="PTHR23113">
    <property type="entry name" value="GUANINE NUCLEOTIDE EXCHANGE FACTOR"/>
    <property type="match status" value="1"/>
</dbReference>
<comment type="caution">
    <text evidence="8">The sequence shown here is derived from an EMBL/GenBank/DDBJ whole genome shotgun (WGS) entry which is preliminary data.</text>
</comment>
<feature type="region of interest" description="Disordered" evidence="5">
    <location>
        <begin position="844"/>
        <end position="919"/>
    </location>
</feature>
<dbReference type="InParanoid" id="A0A286USW5"/>
<feature type="region of interest" description="Disordered" evidence="5">
    <location>
        <begin position="753"/>
        <end position="793"/>
    </location>
</feature>
<dbReference type="Gene3D" id="1.20.870.10">
    <property type="entry name" value="Son of sevenless (SoS) protein Chain: S domain 1"/>
    <property type="match status" value="1"/>
</dbReference>
<dbReference type="Pfam" id="PF00617">
    <property type="entry name" value="RasGEF"/>
    <property type="match status" value="1"/>
</dbReference>
<feature type="compositionally biased region" description="Low complexity" evidence="5">
    <location>
        <begin position="765"/>
        <end position="793"/>
    </location>
</feature>
<dbReference type="PROSITE" id="PS50009">
    <property type="entry name" value="RASGEF_CAT"/>
    <property type="match status" value="1"/>
</dbReference>
<name>A0A286USW5_9AGAM</name>
<dbReference type="InterPro" id="IPR008937">
    <property type="entry name" value="Ras-like_GEF"/>
</dbReference>
<evidence type="ECO:0000256" key="1">
    <source>
        <dbReference type="ARBA" id="ARBA00022443"/>
    </source>
</evidence>
<feature type="compositionally biased region" description="Polar residues" evidence="5">
    <location>
        <begin position="844"/>
        <end position="854"/>
    </location>
</feature>
<feature type="domain" description="SH3" evidence="6">
    <location>
        <begin position="68"/>
        <end position="127"/>
    </location>
</feature>
<keyword evidence="2 3" id="KW-0344">Guanine-nucleotide releasing factor</keyword>
<dbReference type="InterPro" id="IPR001452">
    <property type="entry name" value="SH3_domain"/>
</dbReference>
<feature type="compositionally biased region" description="Low complexity" evidence="5">
    <location>
        <begin position="234"/>
        <end position="256"/>
    </location>
</feature>
<dbReference type="Proteomes" id="UP000217199">
    <property type="component" value="Unassembled WGS sequence"/>
</dbReference>
<dbReference type="GO" id="GO:0005085">
    <property type="term" value="F:guanyl-nucleotide exchange factor activity"/>
    <property type="evidence" value="ECO:0007669"/>
    <property type="project" value="UniProtKB-KW"/>
</dbReference>
<keyword evidence="1 4" id="KW-0728">SH3 domain</keyword>
<dbReference type="Gene3D" id="2.30.30.40">
    <property type="entry name" value="SH3 Domains"/>
    <property type="match status" value="1"/>
</dbReference>
<evidence type="ECO:0000259" key="6">
    <source>
        <dbReference type="PROSITE" id="PS50002"/>
    </source>
</evidence>
<dbReference type="InterPro" id="IPR000651">
    <property type="entry name" value="Ras-like_Gua-exchang_fac_N"/>
</dbReference>
<dbReference type="GO" id="GO:0007265">
    <property type="term" value="P:Ras protein signal transduction"/>
    <property type="evidence" value="ECO:0007669"/>
    <property type="project" value="TreeGrafter"/>
</dbReference>
<dbReference type="Pfam" id="PF00018">
    <property type="entry name" value="SH3_1"/>
    <property type="match status" value="1"/>
</dbReference>
<dbReference type="PANTHER" id="PTHR23113:SF368">
    <property type="entry name" value="CELL DIVISION CONTROL PROTEIN 25"/>
    <property type="match status" value="1"/>
</dbReference>
<dbReference type="CDD" id="cd06224">
    <property type="entry name" value="REM"/>
    <property type="match status" value="1"/>
</dbReference>
<feature type="compositionally biased region" description="Low complexity" evidence="5">
    <location>
        <begin position="860"/>
        <end position="869"/>
    </location>
</feature>
<reference evidence="8 9" key="1">
    <citation type="journal article" date="2017" name="Mol. Ecol.">
        <title>Comparative and population genomic landscape of Phellinus noxius: A hypervariable fungus causing root rot in trees.</title>
        <authorList>
            <person name="Chung C.L."/>
            <person name="Lee T.J."/>
            <person name="Akiba M."/>
            <person name="Lee H.H."/>
            <person name="Kuo T.H."/>
            <person name="Liu D."/>
            <person name="Ke H.M."/>
            <person name="Yokoi T."/>
            <person name="Roa M.B."/>
            <person name="Lu M.J."/>
            <person name="Chang Y.Y."/>
            <person name="Ann P.J."/>
            <person name="Tsai J.N."/>
            <person name="Chen C.Y."/>
            <person name="Tzean S.S."/>
            <person name="Ota Y."/>
            <person name="Hattori T."/>
            <person name="Sahashi N."/>
            <person name="Liou R.F."/>
            <person name="Kikuchi T."/>
            <person name="Tsai I.J."/>
        </authorList>
    </citation>
    <scope>NUCLEOTIDE SEQUENCE [LARGE SCALE GENOMIC DNA]</scope>
    <source>
        <strain evidence="8 9">FFPRI411160</strain>
    </source>
</reference>
<feature type="compositionally biased region" description="Low complexity" evidence="5">
    <location>
        <begin position="889"/>
        <end position="901"/>
    </location>
</feature>
<dbReference type="GO" id="GO:0005886">
    <property type="term" value="C:plasma membrane"/>
    <property type="evidence" value="ECO:0007669"/>
    <property type="project" value="TreeGrafter"/>
</dbReference>
<proteinExistence type="predicted"/>
<organism evidence="8 9">
    <name type="scientific">Pyrrhoderma noxium</name>
    <dbReference type="NCBI Taxonomy" id="2282107"/>
    <lineage>
        <taxon>Eukaryota</taxon>
        <taxon>Fungi</taxon>
        <taxon>Dikarya</taxon>
        <taxon>Basidiomycota</taxon>
        <taxon>Agaricomycotina</taxon>
        <taxon>Agaricomycetes</taxon>
        <taxon>Hymenochaetales</taxon>
        <taxon>Hymenochaetaceae</taxon>
        <taxon>Pyrrhoderma</taxon>
    </lineage>
</organism>
<feature type="domain" description="Ras-GEF" evidence="7">
    <location>
        <begin position="486"/>
        <end position="711"/>
    </location>
</feature>
<sequence length="1038" mass="115070">MHPRGELQRLHIDPYYCPALSDGYDDEDDDDDVNSPRSSFSSSFFPFSPSTYMSSNSSHSPLSTAPEWRLCFVLCLYDYSSVDPDHLSFKKNEILEIIEKEKSGWWAAFHNDRIGWIPSAFVAELSNEEAESLKLVNEELRVCEYEAERLFNPEPISEDQRLSEPMIPAVSTPGQGLTLGEDDNWIVPAHSDNTKDEYVLSPSVLVVEDFPDDIAPLSSDTCYLNKPTPPTPHTPSTSFPQSPLNRSRSDSSGSLRRNSRRRPILLEVQNEFDLVQDSCSSPSPDMNIPKQSRKVWQLTGDEEAQAYHNTKVAQANLPWYLQPSYSLDEIKMDYNGSMPRVGTLTALVERLTGDPLKLSDEKIFRNTFLTTTPNLTPKEFREWRDKKLRPVQKRVLAILALWVEKHGLIQDDPCVETQLREFLNTITFPPSVALSAKHLIQTLDKLAFGCMQTPISSHTMTPVPSKRRRHHRIGGHSQKIELLRIDPSDLAAQLMLYEHILYMRIRPRECLRWTKSQSGEEVKNLIAFCETHDRLATLVKSSILTIDGIMKRAGAIDFWIKVAEKCRALNNLSSMSAIIAALSSSVISRLHVTWAHINRGNQYDTLVRLNEPTGNFAAYRAVLQAIEGVSCVPYIGILLTDLVHIQDQMKDNVSYPLTNSTPPSLRVSPSLSSIRACSSEVSPRKASLGSDALMNSMSSRTRTFSNPRPLPLTPLRSMSLGSIALNSNLDMRCPSPNNPAAAVVAKASSGLCRSRSSSPLPPSSSPANSLVSLPPSLSSSTSSCNSSTNMSAMSGTAATSHLNTNMNGPPLINFTKRQKLAEAVHAILRFQFCSPATCSGSTAPSHSCSSTQHSGHQHNHSLNYNQNNHQHQHDQTHSHSHTQNRHDQNNNSNNNNKPNNSCKKTRKNQGTPTSPSFSFPFSSSSSSSPYAASFSSTAPLSASLSSCSSTFLISQPCPCLTNSNSANGKPNHAYAHTNIDNHAHAPTPIYTYISEQLALMAGTKEFRDPEGFWERSRELLESEVDYADIRKGLEAAGF</sequence>
<evidence type="ECO:0000256" key="2">
    <source>
        <dbReference type="ARBA" id="ARBA00022658"/>
    </source>
</evidence>
<evidence type="ECO:0000313" key="9">
    <source>
        <dbReference type="Proteomes" id="UP000217199"/>
    </source>
</evidence>
<evidence type="ECO:0000256" key="4">
    <source>
        <dbReference type="PROSITE-ProRule" id="PRU00192"/>
    </source>
</evidence>
<protein>
    <submittedName>
        <fullName evidence="8">Ras GEF</fullName>
    </submittedName>
</protein>
<dbReference type="PRINTS" id="PR00452">
    <property type="entry name" value="SH3DOMAIN"/>
</dbReference>
<dbReference type="SMART" id="SM00147">
    <property type="entry name" value="RasGEF"/>
    <property type="match status" value="1"/>
</dbReference>
<accession>A0A286USW5</accession>
<dbReference type="PROSITE" id="PS50002">
    <property type="entry name" value="SH3"/>
    <property type="match status" value="1"/>
</dbReference>
<dbReference type="STRING" id="2282107.A0A286USW5"/>
<dbReference type="CDD" id="cd00174">
    <property type="entry name" value="SH3"/>
    <property type="match status" value="1"/>
</dbReference>
<dbReference type="AlphaFoldDB" id="A0A286USW5"/>
<dbReference type="InterPro" id="IPR001895">
    <property type="entry name" value="RASGEF_cat_dom"/>
</dbReference>
<dbReference type="InterPro" id="IPR036028">
    <property type="entry name" value="SH3-like_dom_sf"/>
</dbReference>
<dbReference type="SUPFAM" id="SSF48366">
    <property type="entry name" value="Ras GEF"/>
    <property type="match status" value="1"/>
</dbReference>
<dbReference type="InterPro" id="IPR023578">
    <property type="entry name" value="Ras_GEF_dom_sf"/>
</dbReference>
<keyword evidence="9" id="KW-1185">Reference proteome</keyword>
<feature type="region of interest" description="Disordered" evidence="5">
    <location>
        <begin position="221"/>
        <end position="262"/>
    </location>
</feature>
<dbReference type="SUPFAM" id="SSF50044">
    <property type="entry name" value="SH3-domain"/>
    <property type="match status" value="1"/>
</dbReference>
<dbReference type="OrthoDB" id="10255964at2759"/>
<evidence type="ECO:0000256" key="3">
    <source>
        <dbReference type="PROSITE-ProRule" id="PRU00168"/>
    </source>
</evidence>
<evidence type="ECO:0000256" key="5">
    <source>
        <dbReference type="SAM" id="MobiDB-lite"/>
    </source>
</evidence>
<gene>
    <name evidence="8" type="ORF">PNOK_0263400</name>
</gene>
<dbReference type="InterPro" id="IPR036964">
    <property type="entry name" value="RASGEF_cat_dom_sf"/>
</dbReference>
<evidence type="ECO:0000259" key="7">
    <source>
        <dbReference type="PROSITE" id="PS50009"/>
    </source>
</evidence>
<dbReference type="Gene3D" id="1.10.840.10">
    <property type="entry name" value="Ras guanine-nucleotide exchange factors catalytic domain"/>
    <property type="match status" value="1"/>
</dbReference>
<dbReference type="EMBL" id="NBII01000002">
    <property type="protein sequence ID" value="PAV22677.1"/>
    <property type="molecule type" value="Genomic_DNA"/>
</dbReference>
<evidence type="ECO:0000313" key="8">
    <source>
        <dbReference type="EMBL" id="PAV22677.1"/>
    </source>
</evidence>